<keyword evidence="1" id="KW-0560">Oxidoreductase</keyword>
<dbReference type="GO" id="GO:0051287">
    <property type="term" value="F:NAD binding"/>
    <property type="evidence" value="ECO:0007669"/>
    <property type="project" value="InterPro"/>
</dbReference>
<feature type="domain" description="D-isomer specific 2-hydroxyacid dehydrogenase NAD-binding" evidence="3">
    <location>
        <begin position="150"/>
        <end position="321"/>
    </location>
</feature>
<evidence type="ECO:0000313" key="4">
    <source>
        <dbReference type="EMBL" id="PYI64541.1"/>
    </source>
</evidence>
<dbReference type="Proteomes" id="UP000247832">
    <property type="component" value="Unassembled WGS sequence"/>
</dbReference>
<dbReference type="InterPro" id="IPR036291">
    <property type="entry name" value="NAD(P)-bd_dom_sf"/>
</dbReference>
<protein>
    <submittedName>
        <fullName evidence="4">Hydroxyacid dehydrogenase</fullName>
    </submittedName>
</protein>
<dbReference type="PANTHER" id="PTHR43333:SF1">
    <property type="entry name" value="D-ISOMER SPECIFIC 2-HYDROXYACID DEHYDROGENASE NAD-BINDING DOMAIN-CONTAINING PROTEIN"/>
    <property type="match status" value="1"/>
</dbReference>
<dbReference type="GO" id="GO:0016491">
    <property type="term" value="F:oxidoreductase activity"/>
    <property type="evidence" value="ECO:0007669"/>
    <property type="project" value="UniProtKB-KW"/>
</dbReference>
<proteinExistence type="predicted"/>
<evidence type="ECO:0000256" key="1">
    <source>
        <dbReference type="ARBA" id="ARBA00023002"/>
    </source>
</evidence>
<gene>
    <name evidence="4" type="ORF">CVV68_21625</name>
</gene>
<dbReference type="SUPFAM" id="SSF51735">
    <property type="entry name" value="NAD(P)-binding Rossmann-fold domains"/>
    <property type="match status" value="1"/>
</dbReference>
<sequence>MVTTNQEALSERRIVVAVAAAIEPQWVAAIKGVDDRLDVRHEPQLVPPPRFLGDHRGSDGFQRPQDQEVRWWRMLAEAEVVLGVPGDTTQCLADLVRTNTGLRWVQATAGGAAGLVRAAGLTAAELDRVQITGADVVHTGPLAEFAMFGLLAFAKQLPRLLSDSRWRHWEQYPMTELAGPTLLIVGLGPAGAEVARLGKAFGMHVLAVTRTGNGRAPDVDQLRPARVLGDLLPVSHSVVLALTLTGKTKGLIGTEAFSRMRADAVLVNIGHGGVIDEKALIKGLEHGQPAAAVLDAFAAEPLPPESALWSMPNVLLSPHTAAVSGRGNERLTAVFTANLRRYLDGDQLSGPVRSAPLF</sequence>
<keyword evidence="5" id="KW-1185">Reference proteome</keyword>
<reference evidence="4 5" key="1">
    <citation type="submission" date="2018-05" db="EMBL/GenBank/DDBJ databases">
        <title>Genetic diversity of glacier-inhabiting Cryobacterium bacteria in China and description of Cryobacterium mengkeensis sp. nov. and Arthrobacter glacialis sp. nov.</title>
        <authorList>
            <person name="Liu Q."/>
            <person name="Xin Y.-H."/>
        </authorList>
    </citation>
    <scope>NUCLEOTIDE SEQUENCE [LARGE SCALE GENOMIC DNA]</scope>
    <source>
        <strain evidence="4 5">LI2</strain>
    </source>
</reference>
<keyword evidence="2" id="KW-0520">NAD</keyword>
<dbReference type="EMBL" id="QJVD01000047">
    <property type="protein sequence ID" value="PYI64541.1"/>
    <property type="molecule type" value="Genomic_DNA"/>
</dbReference>
<name>A0A2V5L025_9MICC</name>
<dbReference type="OrthoDB" id="4324715at2"/>
<organism evidence="4 5">
    <name type="scientific">Arthrobacter livingstonensis</name>
    <dbReference type="NCBI Taxonomy" id="670078"/>
    <lineage>
        <taxon>Bacteria</taxon>
        <taxon>Bacillati</taxon>
        <taxon>Actinomycetota</taxon>
        <taxon>Actinomycetes</taxon>
        <taxon>Micrococcales</taxon>
        <taxon>Micrococcaceae</taxon>
        <taxon>Arthrobacter</taxon>
    </lineage>
</organism>
<comment type="caution">
    <text evidence="4">The sequence shown here is derived from an EMBL/GenBank/DDBJ whole genome shotgun (WGS) entry which is preliminary data.</text>
</comment>
<accession>A0A2V5L025</accession>
<dbReference type="Gene3D" id="3.40.50.720">
    <property type="entry name" value="NAD(P)-binding Rossmann-like Domain"/>
    <property type="match status" value="2"/>
</dbReference>
<dbReference type="Pfam" id="PF02826">
    <property type="entry name" value="2-Hacid_dh_C"/>
    <property type="match status" value="1"/>
</dbReference>
<evidence type="ECO:0000256" key="2">
    <source>
        <dbReference type="ARBA" id="ARBA00023027"/>
    </source>
</evidence>
<dbReference type="AlphaFoldDB" id="A0A2V5L025"/>
<dbReference type="PANTHER" id="PTHR43333">
    <property type="entry name" value="2-HACID_DH_C DOMAIN-CONTAINING PROTEIN"/>
    <property type="match status" value="1"/>
</dbReference>
<evidence type="ECO:0000313" key="5">
    <source>
        <dbReference type="Proteomes" id="UP000247832"/>
    </source>
</evidence>
<evidence type="ECO:0000259" key="3">
    <source>
        <dbReference type="Pfam" id="PF02826"/>
    </source>
</evidence>
<dbReference type="InterPro" id="IPR006140">
    <property type="entry name" value="D-isomer_DH_NAD-bd"/>
</dbReference>